<proteinExistence type="predicted"/>
<organism evidence="2">
    <name type="scientific">Lotharella oceanica</name>
    <dbReference type="NCBI Taxonomy" id="641309"/>
    <lineage>
        <taxon>Eukaryota</taxon>
        <taxon>Sar</taxon>
        <taxon>Rhizaria</taxon>
        <taxon>Cercozoa</taxon>
        <taxon>Chlorarachniophyceae</taxon>
        <taxon>Lotharella</taxon>
    </lineage>
</organism>
<dbReference type="EMBL" id="HBHP01009416">
    <property type="protein sequence ID" value="CAD9755681.1"/>
    <property type="molecule type" value="Transcribed_RNA"/>
</dbReference>
<dbReference type="AlphaFoldDB" id="A0A7S2TKG9"/>
<feature type="signal peptide" evidence="1">
    <location>
        <begin position="1"/>
        <end position="18"/>
    </location>
</feature>
<name>A0A7S2TKG9_9EUKA</name>
<keyword evidence="1" id="KW-0732">Signal</keyword>
<gene>
    <name evidence="2" type="ORF">LSP00402_LOCUS5830</name>
</gene>
<reference evidence="2" key="1">
    <citation type="submission" date="2021-01" db="EMBL/GenBank/DDBJ databases">
        <authorList>
            <person name="Corre E."/>
            <person name="Pelletier E."/>
            <person name="Niang G."/>
            <person name="Scheremetjew M."/>
            <person name="Finn R."/>
            <person name="Kale V."/>
            <person name="Holt S."/>
            <person name="Cochrane G."/>
            <person name="Meng A."/>
            <person name="Brown T."/>
            <person name="Cohen L."/>
        </authorList>
    </citation>
    <scope>NUCLEOTIDE SEQUENCE</scope>
    <source>
        <strain evidence="2">CCMP622</strain>
    </source>
</reference>
<evidence type="ECO:0000313" key="2">
    <source>
        <dbReference type="EMBL" id="CAD9755681.1"/>
    </source>
</evidence>
<sequence length="145" mass="16165">MAPELWLFITAFLGQKLAALLFKRTIVEGTSAALFVFRTSITLERMAFVLDFQAFLDRSTLAELVVGRDVAIKPSHLQLTGACKSIPRRLSVELFTISRSATDPSHQVHVIIRSCFASNSKDFVGKNAEITHTKILHSAVCLKYR</sequence>
<evidence type="ECO:0000256" key="1">
    <source>
        <dbReference type="SAM" id="SignalP"/>
    </source>
</evidence>
<accession>A0A7S2TKG9</accession>
<evidence type="ECO:0008006" key="3">
    <source>
        <dbReference type="Google" id="ProtNLM"/>
    </source>
</evidence>
<feature type="chain" id="PRO_5030909067" description="Secreted protein" evidence="1">
    <location>
        <begin position="19"/>
        <end position="145"/>
    </location>
</feature>
<protein>
    <recommendedName>
        <fullName evidence="3">Secreted protein</fullName>
    </recommendedName>
</protein>